<dbReference type="SUPFAM" id="SSF48452">
    <property type="entry name" value="TPR-like"/>
    <property type="match status" value="1"/>
</dbReference>
<dbReference type="EMBL" id="CAJNYT010000998">
    <property type="protein sequence ID" value="CAF3390032.1"/>
    <property type="molecule type" value="Genomic_DNA"/>
</dbReference>
<dbReference type="SUPFAM" id="SSF56399">
    <property type="entry name" value="ADP-ribosylation"/>
    <property type="match status" value="1"/>
</dbReference>
<evidence type="ECO:0000256" key="3">
    <source>
        <dbReference type="PROSITE-ProRule" id="PRU00339"/>
    </source>
</evidence>
<evidence type="ECO:0000313" key="6">
    <source>
        <dbReference type="Proteomes" id="UP000663872"/>
    </source>
</evidence>
<gene>
    <name evidence="4" type="ORF">GRG538_LOCUS9034</name>
    <name evidence="5" type="ORF">QYT958_LOCUS20124</name>
</gene>
<dbReference type="AlphaFoldDB" id="A0A817ZCD0"/>
<dbReference type="InterPro" id="IPR011990">
    <property type="entry name" value="TPR-like_helical_dom_sf"/>
</dbReference>
<dbReference type="PANTHER" id="PTHR45641:SF19">
    <property type="entry name" value="NEPHROCYSTIN-3"/>
    <property type="match status" value="1"/>
</dbReference>
<keyword evidence="1" id="KW-0677">Repeat</keyword>
<evidence type="ECO:0000256" key="1">
    <source>
        <dbReference type="ARBA" id="ARBA00022737"/>
    </source>
</evidence>
<dbReference type="EMBL" id="CAJOBR010003451">
    <property type="protein sequence ID" value="CAF4738525.1"/>
    <property type="molecule type" value="Genomic_DNA"/>
</dbReference>
<keyword evidence="2 3" id="KW-0802">TPR repeat</keyword>
<name>A0A817ZCD0_9BILA</name>
<organism evidence="4 6">
    <name type="scientific">Rotaria socialis</name>
    <dbReference type="NCBI Taxonomy" id="392032"/>
    <lineage>
        <taxon>Eukaryota</taxon>
        <taxon>Metazoa</taxon>
        <taxon>Spiralia</taxon>
        <taxon>Gnathifera</taxon>
        <taxon>Rotifera</taxon>
        <taxon>Eurotatoria</taxon>
        <taxon>Bdelloidea</taxon>
        <taxon>Philodinida</taxon>
        <taxon>Philodinidae</taxon>
        <taxon>Rotaria</taxon>
    </lineage>
</organism>
<dbReference type="Gene3D" id="1.25.40.10">
    <property type="entry name" value="Tetratricopeptide repeat domain"/>
    <property type="match status" value="1"/>
</dbReference>
<dbReference type="PANTHER" id="PTHR45641">
    <property type="entry name" value="TETRATRICOPEPTIDE REPEAT PROTEIN (AFU_ORTHOLOGUE AFUA_6G03870)"/>
    <property type="match status" value="1"/>
</dbReference>
<evidence type="ECO:0000313" key="4">
    <source>
        <dbReference type="EMBL" id="CAF3390032.1"/>
    </source>
</evidence>
<proteinExistence type="predicted"/>
<dbReference type="SMART" id="SM00028">
    <property type="entry name" value="TPR"/>
    <property type="match status" value="3"/>
</dbReference>
<dbReference type="Pfam" id="PF13181">
    <property type="entry name" value="TPR_8"/>
    <property type="match status" value="1"/>
</dbReference>
<evidence type="ECO:0000313" key="5">
    <source>
        <dbReference type="EMBL" id="CAF4738525.1"/>
    </source>
</evidence>
<reference evidence="4" key="1">
    <citation type="submission" date="2021-02" db="EMBL/GenBank/DDBJ databases">
        <authorList>
            <person name="Nowell W R."/>
        </authorList>
    </citation>
    <scope>NUCLEOTIDE SEQUENCE</scope>
</reference>
<evidence type="ECO:0000256" key="2">
    <source>
        <dbReference type="ARBA" id="ARBA00022803"/>
    </source>
</evidence>
<comment type="caution">
    <text evidence="4">The sequence shown here is derived from an EMBL/GenBank/DDBJ whole genome shotgun (WGS) entry which is preliminary data.</text>
</comment>
<sequence>MATTIALSASSIPTTLKRSHVDNTDIFEFEEGHEYLIAWVASNADTIVHNTLISDIKFRRIVDYLLLFTEIKKCEDFIRQVKNEKIFIITEASSATPEVIARIHDYRQVYFVFVYKQNINNAYTLDEMVLRRHKKLKGIYENMEKIILDLSRHLHMFNHHTNPELLYVFKPISEERTVQNRLNTEWFHYFLQVVIHLKPISTTKQTFVSQCTAFYKNNTTVSQQIKEFEEWYEPENAIFWYTRDNFLYRLLNKAFRQKNRDLIWLMHFFIVDLYEKLRSDCLIQSQQGWTTEVYRGQLMTKQELNSLKLSLHSILSANSFFSTTVQRGLALIFSGAGASEHLLDDDLQPVLFQISCNGCNFEQQTFANIKDRSANEDEEEVMFVPGTMFLFQKLFYNDNEKVWVANLKIDTLLVDLNLDLDRRILKLETLLEQKFIQTDNDAKKIKLSVDNQIPMSDTMKSDFESLLHELSLFDQYMVLCKMNSEVTDDDTKFKLKTLKALRDQTMVPDVLSNEMQICIYDCLGIINIGNIQLTRALNYFSLAENIDSDKISALARKVNVASIHKMNGNYVKAWQLCKEVLDNIDISSSEDNVFGSVGVASCGDETKTISVDTLCEYEKFTDFVAISDIDNYENHVRSAYLDIGDHYEEIGQLNLAIKCYQKAIQIVVDDLDSNADCYKKCSEAFEKQNDFDQAIEYRQKMHIEYSQEEDVYESTCKDVAISYGRLGTLYVKQNKLIDALKSFHRSFNNWSKHINWKRLEIENESLTAHQEDPIYVDLANTYEELANVIINNDDFATFCFQRAIEFRLLNLHIELRMNRKEINCDPKISKYYDAITTIDQRRELDGKNKSCLNKNKT</sequence>
<dbReference type="Proteomes" id="UP000663872">
    <property type="component" value="Unassembled WGS sequence"/>
</dbReference>
<dbReference type="InterPro" id="IPR019734">
    <property type="entry name" value="TPR_rpt"/>
</dbReference>
<dbReference type="Proteomes" id="UP000663848">
    <property type="component" value="Unassembled WGS sequence"/>
</dbReference>
<accession>A0A817ZCD0</accession>
<dbReference type="PROSITE" id="PS50005">
    <property type="entry name" value="TPR"/>
    <property type="match status" value="1"/>
</dbReference>
<dbReference type="Gene3D" id="3.90.176.10">
    <property type="entry name" value="Toxin ADP-ribosyltransferase, Chain A, domain 1"/>
    <property type="match status" value="1"/>
</dbReference>
<feature type="repeat" description="TPR" evidence="3">
    <location>
        <begin position="637"/>
        <end position="670"/>
    </location>
</feature>
<protein>
    <submittedName>
        <fullName evidence="4">Uncharacterized protein</fullName>
    </submittedName>
</protein>